<dbReference type="Proteomes" id="UP000473531">
    <property type="component" value="Unassembled WGS sequence"/>
</dbReference>
<name>A0A6L7GG45_9SPHN</name>
<organism evidence="1 2">
    <name type="scientific">Allopontixanthobacter confluentis</name>
    <dbReference type="NCBI Taxonomy" id="1849021"/>
    <lineage>
        <taxon>Bacteria</taxon>
        <taxon>Pseudomonadati</taxon>
        <taxon>Pseudomonadota</taxon>
        <taxon>Alphaproteobacteria</taxon>
        <taxon>Sphingomonadales</taxon>
        <taxon>Erythrobacteraceae</taxon>
        <taxon>Allopontixanthobacter</taxon>
    </lineage>
</organism>
<comment type="caution">
    <text evidence="1">The sequence shown here is derived from an EMBL/GenBank/DDBJ whole genome shotgun (WGS) entry which is preliminary data.</text>
</comment>
<dbReference type="AlphaFoldDB" id="A0A6L7GG45"/>
<proteinExistence type="predicted"/>
<keyword evidence="2" id="KW-1185">Reference proteome</keyword>
<sequence>MNEQRIEQAVQRIEAALGRIAQLAENKVSAPVQAPPPTSVSGLVVKHEALRDTVASSLKEIDALLERLEK</sequence>
<evidence type="ECO:0000313" key="2">
    <source>
        <dbReference type="Proteomes" id="UP000473531"/>
    </source>
</evidence>
<accession>A0A6L7GG45</accession>
<dbReference type="EMBL" id="WTYU01000001">
    <property type="protein sequence ID" value="MXP13928.1"/>
    <property type="molecule type" value="Genomic_DNA"/>
</dbReference>
<evidence type="ECO:0000313" key="1">
    <source>
        <dbReference type="EMBL" id="MXP13928.1"/>
    </source>
</evidence>
<protein>
    <submittedName>
        <fullName evidence="1">Uncharacterized protein</fullName>
    </submittedName>
</protein>
<reference evidence="1 2" key="1">
    <citation type="submission" date="2019-12" db="EMBL/GenBank/DDBJ databases">
        <title>Genomic-based taxomic classification of the family Erythrobacteraceae.</title>
        <authorList>
            <person name="Xu L."/>
        </authorList>
    </citation>
    <scope>NUCLEOTIDE SEQUENCE [LARGE SCALE GENOMIC DNA]</scope>
    <source>
        <strain evidence="1 2">KCTC 52259</strain>
    </source>
</reference>
<gene>
    <name evidence="1" type="ORF">GRI44_04095</name>
</gene>